<feature type="binding site" evidence="12">
    <location>
        <position position="21"/>
    </location>
    <ligand>
        <name>Zn(2+)</name>
        <dbReference type="ChEBI" id="CHEBI:29105"/>
    </ligand>
</feature>
<dbReference type="GO" id="GO:0005634">
    <property type="term" value="C:nucleus"/>
    <property type="evidence" value="ECO:0007669"/>
    <property type="project" value="UniProtKB-SubCell"/>
</dbReference>
<dbReference type="InterPro" id="IPR013087">
    <property type="entry name" value="Znf_C2H2_type"/>
</dbReference>
<gene>
    <name evidence="15" type="ORF">TSIB3V08_LOCUS2283</name>
</gene>
<organism evidence="15">
    <name type="scientific">Timema shepardi</name>
    <name type="common">Walking stick</name>
    <dbReference type="NCBI Taxonomy" id="629360"/>
    <lineage>
        <taxon>Eukaryota</taxon>
        <taxon>Metazoa</taxon>
        <taxon>Ecdysozoa</taxon>
        <taxon>Arthropoda</taxon>
        <taxon>Hexapoda</taxon>
        <taxon>Insecta</taxon>
        <taxon>Pterygota</taxon>
        <taxon>Neoptera</taxon>
        <taxon>Polyneoptera</taxon>
        <taxon>Phasmatodea</taxon>
        <taxon>Timematodea</taxon>
        <taxon>Timematoidea</taxon>
        <taxon>Timematidae</taxon>
        <taxon>Timema</taxon>
    </lineage>
</organism>
<feature type="domain" description="ZAD" evidence="14">
    <location>
        <begin position="16"/>
        <end position="94"/>
    </location>
</feature>
<dbReference type="AlphaFoldDB" id="A0A7R9AP78"/>
<dbReference type="PROSITE" id="PS50157">
    <property type="entry name" value="ZINC_FINGER_C2H2_2"/>
    <property type="match status" value="6"/>
</dbReference>
<feature type="domain" description="C2H2-type" evidence="13">
    <location>
        <begin position="376"/>
        <end position="402"/>
    </location>
</feature>
<dbReference type="EMBL" id="OC000677">
    <property type="protein sequence ID" value="CAD7258038.1"/>
    <property type="molecule type" value="Genomic_DNA"/>
</dbReference>
<evidence type="ECO:0000256" key="9">
    <source>
        <dbReference type="ARBA" id="ARBA00023242"/>
    </source>
</evidence>
<keyword evidence="2 12" id="KW-0479">Metal-binding</keyword>
<comment type="subcellular location">
    <subcellularLocation>
        <location evidence="1">Nucleus</location>
    </subcellularLocation>
</comment>
<dbReference type="PROSITE" id="PS51915">
    <property type="entry name" value="ZAD"/>
    <property type="match status" value="1"/>
</dbReference>
<feature type="domain" description="C2H2-type" evidence="13">
    <location>
        <begin position="350"/>
        <end position="377"/>
    </location>
</feature>
<dbReference type="GO" id="GO:0000981">
    <property type="term" value="F:DNA-binding transcription factor activity, RNA polymerase II-specific"/>
    <property type="evidence" value="ECO:0007669"/>
    <property type="project" value="TreeGrafter"/>
</dbReference>
<dbReference type="FunFam" id="3.30.160.60:FF:000646">
    <property type="entry name" value="Myeloid zinc finger 1"/>
    <property type="match status" value="1"/>
</dbReference>
<dbReference type="GO" id="GO:0008270">
    <property type="term" value="F:zinc ion binding"/>
    <property type="evidence" value="ECO:0007669"/>
    <property type="project" value="UniProtKB-UniRule"/>
</dbReference>
<dbReference type="InterPro" id="IPR050527">
    <property type="entry name" value="Snail/Krueppel_Znf"/>
</dbReference>
<dbReference type="InterPro" id="IPR036236">
    <property type="entry name" value="Znf_C2H2_sf"/>
</dbReference>
<evidence type="ECO:0000256" key="8">
    <source>
        <dbReference type="ARBA" id="ARBA00023163"/>
    </source>
</evidence>
<reference evidence="15" key="1">
    <citation type="submission" date="2020-11" db="EMBL/GenBank/DDBJ databases">
        <authorList>
            <person name="Tran Van P."/>
        </authorList>
    </citation>
    <scope>NUCLEOTIDE SEQUENCE</scope>
</reference>
<dbReference type="SUPFAM" id="SSF57716">
    <property type="entry name" value="Glucocorticoid receptor-like (DNA-binding domain)"/>
    <property type="match status" value="1"/>
</dbReference>
<sequence length="402" mass="44803">MRTSEDRRKMVFLLDSMCRLCMSQEGILYPIFFQDGSGGPTHNLPGKIMTFAAVKVFEGDGLPTLICQQCIHQVNRSYDFKMQCERSDAMLRQYANNTNSFQHSISGPQENAPATNGGGRENCELVSGSSNGSASSVCFTHESPESSSGGSMTYVLQELVPMKLEKESPLTNMVSLLGGNEPPNGYILQDLAPPPLPPWRLTPNTPQFTGYTSTTQTQTLVKEEIKTEPSGDEERDMYQCPLCDKSFDEGKHFEGHIRSHMGSGNVCPVCHKQFAGNNSLRVHVGIHARVKPHACPTCGKCFAQKGQLKVHTRLHTGERPYECHICQAAFFQMVSLSNHIKRNHTGETPFKCMLCGKSFPSKSVLTGHINIHTRRYECPVCRELFTRKKYLSGHLKLRHAKS</sequence>
<evidence type="ECO:0000256" key="6">
    <source>
        <dbReference type="ARBA" id="ARBA00023015"/>
    </source>
</evidence>
<keyword evidence="4 11" id="KW-0863">Zinc-finger</keyword>
<accession>A0A7R9AP78</accession>
<keyword evidence="8" id="KW-0804">Transcription</keyword>
<evidence type="ECO:0000256" key="1">
    <source>
        <dbReference type="ARBA" id="ARBA00004123"/>
    </source>
</evidence>
<evidence type="ECO:0000256" key="2">
    <source>
        <dbReference type="ARBA" id="ARBA00022723"/>
    </source>
</evidence>
<keyword evidence="3" id="KW-0677">Repeat</keyword>
<dbReference type="SMART" id="SM00868">
    <property type="entry name" value="zf-AD"/>
    <property type="match status" value="1"/>
</dbReference>
<dbReference type="FunFam" id="3.30.160.60:FF:000446">
    <property type="entry name" value="Zinc finger protein"/>
    <property type="match status" value="1"/>
</dbReference>
<keyword evidence="5 12" id="KW-0862">Zinc</keyword>
<dbReference type="Pfam" id="PF07776">
    <property type="entry name" value="zf-AD"/>
    <property type="match status" value="1"/>
</dbReference>
<evidence type="ECO:0000256" key="5">
    <source>
        <dbReference type="ARBA" id="ARBA00022833"/>
    </source>
</evidence>
<dbReference type="FunFam" id="3.30.160.60:FF:000557">
    <property type="entry name" value="zinc finger and SCAN domain-containing protein 29"/>
    <property type="match status" value="1"/>
</dbReference>
<evidence type="ECO:0000256" key="10">
    <source>
        <dbReference type="ARBA" id="ARBA00037948"/>
    </source>
</evidence>
<dbReference type="PANTHER" id="PTHR24388">
    <property type="entry name" value="ZINC FINGER PROTEIN"/>
    <property type="match status" value="1"/>
</dbReference>
<dbReference type="PROSITE" id="PS00028">
    <property type="entry name" value="ZINC_FINGER_C2H2_1"/>
    <property type="match status" value="6"/>
</dbReference>
<dbReference type="InterPro" id="IPR012934">
    <property type="entry name" value="Znf_AD"/>
</dbReference>
<dbReference type="SMART" id="SM00355">
    <property type="entry name" value="ZnF_C2H2"/>
    <property type="match status" value="6"/>
</dbReference>
<feature type="binding site" evidence="12">
    <location>
        <position position="18"/>
    </location>
    <ligand>
        <name>Zn(2+)</name>
        <dbReference type="ChEBI" id="CHEBI:29105"/>
    </ligand>
</feature>
<dbReference type="SUPFAM" id="SSF57667">
    <property type="entry name" value="beta-beta-alpha zinc fingers"/>
    <property type="match status" value="4"/>
</dbReference>
<evidence type="ECO:0000256" key="12">
    <source>
        <dbReference type="PROSITE-ProRule" id="PRU01263"/>
    </source>
</evidence>
<dbReference type="Gene3D" id="3.30.160.60">
    <property type="entry name" value="Classic Zinc Finger"/>
    <property type="match status" value="4"/>
</dbReference>
<dbReference type="PANTHER" id="PTHR24388:SF54">
    <property type="entry name" value="PROTEIN ESCARGOT"/>
    <property type="match status" value="1"/>
</dbReference>
<feature type="binding site" evidence="12">
    <location>
        <position position="70"/>
    </location>
    <ligand>
        <name>Zn(2+)</name>
        <dbReference type="ChEBI" id="CHEBI:29105"/>
    </ligand>
</feature>
<evidence type="ECO:0000259" key="14">
    <source>
        <dbReference type="PROSITE" id="PS51915"/>
    </source>
</evidence>
<dbReference type="Pfam" id="PF13894">
    <property type="entry name" value="zf-C2H2_4"/>
    <property type="match status" value="1"/>
</dbReference>
<proteinExistence type="inferred from homology"/>
<feature type="domain" description="C2H2-type" evidence="13">
    <location>
        <begin position="321"/>
        <end position="349"/>
    </location>
</feature>
<feature type="domain" description="C2H2-type" evidence="13">
    <location>
        <begin position="293"/>
        <end position="320"/>
    </location>
</feature>
<keyword evidence="6" id="KW-0805">Transcription regulation</keyword>
<evidence type="ECO:0000256" key="7">
    <source>
        <dbReference type="ARBA" id="ARBA00023125"/>
    </source>
</evidence>
<evidence type="ECO:0000256" key="4">
    <source>
        <dbReference type="ARBA" id="ARBA00022771"/>
    </source>
</evidence>
<dbReference type="GO" id="GO:0000978">
    <property type="term" value="F:RNA polymerase II cis-regulatory region sequence-specific DNA binding"/>
    <property type="evidence" value="ECO:0007669"/>
    <property type="project" value="TreeGrafter"/>
</dbReference>
<feature type="domain" description="C2H2-type" evidence="13">
    <location>
        <begin position="265"/>
        <end position="292"/>
    </location>
</feature>
<dbReference type="Pfam" id="PF00096">
    <property type="entry name" value="zf-C2H2"/>
    <property type="match status" value="2"/>
</dbReference>
<keyword evidence="9" id="KW-0539">Nucleus</keyword>
<keyword evidence="7" id="KW-0238">DNA-binding</keyword>
<evidence type="ECO:0000259" key="13">
    <source>
        <dbReference type="PROSITE" id="PS50157"/>
    </source>
</evidence>
<feature type="binding site" evidence="12">
    <location>
        <position position="67"/>
    </location>
    <ligand>
        <name>Zn(2+)</name>
        <dbReference type="ChEBI" id="CHEBI:29105"/>
    </ligand>
</feature>
<protein>
    <submittedName>
        <fullName evidence="15">Uncharacterized protein</fullName>
    </submittedName>
</protein>
<feature type="domain" description="C2H2-type" evidence="13">
    <location>
        <begin position="238"/>
        <end position="265"/>
    </location>
</feature>
<evidence type="ECO:0000256" key="3">
    <source>
        <dbReference type="ARBA" id="ARBA00022737"/>
    </source>
</evidence>
<evidence type="ECO:0000256" key="11">
    <source>
        <dbReference type="PROSITE-ProRule" id="PRU00042"/>
    </source>
</evidence>
<dbReference type="Gene3D" id="3.40.1800.20">
    <property type="match status" value="1"/>
</dbReference>
<evidence type="ECO:0000313" key="15">
    <source>
        <dbReference type="EMBL" id="CAD7258038.1"/>
    </source>
</evidence>
<name>A0A7R9AP78_TIMSH</name>
<comment type="similarity">
    <text evidence="10">Belongs to the snail C2H2-type zinc-finger protein family.</text>
</comment>